<feature type="domain" description="HTH rpiR-type" evidence="1">
    <location>
        <begin position="3"/>
        <end position="79"/>
    </location>
</feature>
<protein>
    <submittedName>
        <fullName evidence="2">MurR/RpiR family transcriptional regulator</fullName>
    </submittedName>
</protein>
<dbReference type="GO" id="GO:0003677">
    <property type="term" value="F:DNA binding"/>
    <property type="evidence" value="ECO:0007669"/>
    <property type="project" value="InterPro"/>
</dbReference>
<dbReference type="SUPFAM" id="SSF46689">
    <property type="entry name" value="Homeodomain-like"/>
    <property type="match status" value="1"/>
</dbReference>
<dbReference type="Gene3D" id="3.40.50.10490">
    <property type="entry name" value="Glucose-6-phosphate isomerase like protein, domain 1"/>
    <property type="match status" value="1"/>
</dbReference>
<dbReference type="Proteomes" id="UP000534870">
    <property type="component" value="Unassembled WGS sequence"/>
</dbReference>
<dbReference type="GO" id="GO:0097367">
    <property type="term" value="F:carbohydrate derivative binding"/>
    <property type="evidence" value="ECO:0007669"/>
    <property type="project" value="InterPro"/>
</dbReference>
<organism evidence="2 3">
    <name type="scientific">Nguyenibacter vanlangensis</name>
    <dbReference type="NCBI Taxonomy" id="1216886"/>
    <lineage>
        <taxon>Bacteria</taxon>
        <taxon>Pseudomonadati</taxon>
        <taxon>Pseudomonadota</taxon>
        <taxon>Alphaproteobacteria</taxon>
        <taxon>Acetobacterales</taxon>
        <taxon>Acetobacteraceae</taxon>
        <taxon>Nguyenibacter</taxon>
    </lineage>
</organism>
<dbReference type="InterPro" id="IPR036388">
    <property type="entry name" value="WH-like_DNA-bd_sf"/>
</dbReference>
<name>A0A7Y7IVP2_9PROT</name>
<dbReference type="GO" id="GO:1901135">
    <property type="term" value="P:carbohydrate derivative metabolic process"/>
    <property type="evidence" value="ECO:0007669"/>
    <property type="project" value="InterPro"/>
</dbReference>
<proteinExistence type="predicted"/>
<dbReference type="RefSeq" id="WP_176639884.1">
    <property type="nucleotide sequence ID" value="NZ_JABXXP010000124.1"/>
</dbReference>
<dbReference type="GO" id="GO:0003700">
    <property type="term" value="F:DNA-binding transcription factor activity"/>
    <property type="evidence" value="ECO:0007669"/>
    <property type="project" value="InterPro"/>
</dbReference>
<reference evidence="2 3" key="1">
    <citation type="submission" date="2020-06" db="EMBL/GenBank/DDBJ databases">
        <title>Description of novel acetic acid bacteria.</title>
        <authorList>
            <person name="Sombolestani A."/>
        </authorList>
    </citation>
    <scope>NUCLEOTIDE SEQUENCE [LARGE SCALE GENOMIC DNA]</scope>
    <source>
        <strain evidence="2 3">LMG 31431</strain>
    </source>
</reference>
<dbReference type="InterPro" id="IPR047640">
    <property type="entry name" value="RpiR-like"/>
</dbReference>
<dbReference type="CDD" id="cd04795">
    <property type="entry name" value="SIS"/>
    <property type="match status" value="1"/>
</dbReference>
<dbReference type="Gene3D" id="1.10.10.10">
    <property type="entry name" value="Winged helix-like DNA-binding domain superfamily/Winged helix DNA-binding domain"/>
    <property type="match status" value="1"/>
</dbReference>
<evidence type="ECO:0000259" key="1">
    <source>
        <dbReference type="PROSITE" id="PS51071"/>
    </source>
</evidence>
<dbReference type="PANTHER" id="PTHR30514">
    <property type="entry name" value="GLUCOKINASE"/>
    <property type="match status" value="1"/>
</dbReference>
<dbReference type="InterPro" id="IPR000281">
    <property type="entry name" value="HTH_RpiR"/>
</dbReference>
<dbReference type="Pfam" id="PF01418">
    <property type="entry name" value="HTH_6"/>
    <property type="match status" value="1"/>
</dbReference>
<evidence type="ECO:0000313" key="2">
    <source>
        <dbReference type="EMBL" id="NVN11147.1"/>
    </source>
</evidence>
<dbReference type="InterPro" id="IPR046348">
    <property type="entry name" value="SIS_dom_sf"/>
</dbReference>
<comment type="caution">
    <text evidence="2">The sequence shown here is derived from an EMBL/GenBank/DDBJ whole genome shotgun (WGS) entry which is preliminary data.</text>
</comment>
<accession>A0A7Y7IVP2</accession>
<dbReference type="AlphaFoldDB" id="A0A7Y7IVP2"/>
<evidence type="ECO:0000313" key="3">
    <source>
        <dbReference type="Proteomes" id="UP000534870"/>
    </source>
</evidence>
<dbReference type="PROSITE" id="PS51071">
    <property type="entry name" value="HTH_RPIR"/>
    <property type="match status" value="1"/>
</dbReference>
<dbReference type="InterPro" id="IPR009057">
    <property type="entry name" value="Homeodomain-like_sf"/>
</dbReference>
<dbReference type="EMBL" id="JABXXP010000124">
    <property type="protein sequence ID" value="NVN11147.1"/>
    <property type="molecule type" value="Genomic_DNA"/>
</dbReference>
<gene>
    <name evidence="2" type="ORF">HUK84_08335</name>
</gene>
<sequence length="283" mass="30427">MERDPIVKSLHPDSGLSATARRIAQFIHANRALTLASSAADLAQRLNTSDATIIRSIQAMGFESLAEMRQTLVASLSPASNPATALTRTIRDIGSDLPDAIGAVLGTHAEMIAALQNPAAQERIVNAVRCLYPARRVAIFGIGPSTGLADYLCRVLNRNGRSSFVIGTTGRAFADDLVSLRDGDGLVVMAYGTLYREIAVLFQEASRLGLPTVLVTDRIQAENVPPGTAIVSAMRGREEHIALHSATVAILESIAFGLSVVDREQTIDALDRLNQFRSRIEHF</sequence>
<dbReference type="PANTHER" id="PTHR30514:SF18">
    <property type="entry name" value="RPIR-FAMILY TRANSCRIPTIONAL REGULATOR"/>
    <property type="match status" value="1"/>
</dbReference>
<dbReference type="SUPFAM" id="SSF53697">
    <property type="entry name" value="SIS domain"/>
    <property type="match status" value="1"/>
</dbReference>